<dbReference type="OrthoDB" id="1938591at2759"/>
<feature type="region of interest" description="Disordered" evidence="1">
    <location>
        <begin position="1"/>
        <end position="171"/>
    </location>
</feature>
<proteinExistence type="predicted"/>
<dbReference type="AlphaFoldDB" id="J4I3P6"/>
<evidence type="ECO:0000313" key="2">
    <source>
        <dbReference type="EMBL" id="CCM06732.1"/>
    </source>
</evidence>
<protein>
    <submittedName>
        <fullName evidence="2">Uncharacterized protein</fullName>
    </submittedName>
</protein>
<dbReference type="HOGENOM" id="CLU_797035_0_0_1"/>
<feature type="region of interest" description="Disordered" evidence="1">
    <location>
        <begin position="254"/>
        <end position="302"/>
    </location>
</feature>
<evidence type="ECO:0000313" key="3">
    <source>
        <dbReference type="Proteomes" id="UP000006352"/>
    </source>
</evidence>
<dbReference type="InParanoid" id="J4I3P6"/>
<dbReference type="RefSeq" id="XP_012186015.1">
    <property type="nucleotide sequence ID" value="XM_012330625.1"/>
</dbReference>
<evidence type="ECO:0000256" key="1">
    <source>
        <dbReference type="SAM" id="MobiDB-lite"/>
    </source>
</evidence>
<dbReference type="GeneID" id="24101632"/>
<dbReference type="Proteomes" id="UP000006352">
    <property type="component" value="Unassembled WGS sequence"/>
</dbReference>
<sequence length="348" mass="36456">MQPTTESGASTSTPPANAPTPINAATPINMSTPIHVASSPQTPNKSPKAKPTPKPRAREPTKRRSKTSSTPVGPSIPVPSPMVVPSPSSPTKAETPAAVSLTSSEQPPAAASTPPVPFADSRAGKRQRDDEPVVVGDEVNNAPSPKKAKTGTEGEQLSDASPAHKPDMEPLETDEDVVKFFEQMHSMLQMIPPDDGNGPQISQMFSQILKGCGDSTDPLPELGGLGEENIQATSAPQQDVLDFFDFSSFGTDEEVGSKAATPELMQASSTNPSPGSGSEADAAHSSSTGFDPARIVSGDEGDSISEMLRLGTWKEIDGGESAYYQSSDGWKWDAPMHASDSAWAIYTT</sequence>
<feature type="compositionally biased region" description="Basic and acidic residues" evidence="1">
    <location>
        <begin position="122"/>
        <end position="131"/>
    </location>
</feature>
<accession>J4I3P6</accession>
<reference evidence="2 3" key="1">
    <citation type="journal article" date="2012" name="Appl. Environ. Microbiol.">
        <title>Short-read sequencing for genomic analysis of the brown rot fungus Fibroporia radiculosa.</title>
        <authorList>
            <person name="Tang J.D."/>
            <person name="Perkins A.D."/>
            <person name="Sonstegard T.S."/>
            <person name="Schroeder S.G."/>
            <person name="Burgess S.C."/>
            <person name="Diehl S.V."/>
        </authorList>
    </citation>
    <scope>NUCLEOTIDE SEQUENCE [LARGE SCALE GENOMIC DNA]</scope>
    <source>
        <strain evidence="2 3">TFFH 294</strain>
    </source>
</reference>
<feature type="compositionally biased region" description="Pro residues" evidence="1">
    <location>
        <begin position="74"/>
        <end position="88"/>
    </location>
</feature>
<keyword evidence="3" id="KW-1185">Reference proteome</keyword>
<gene>
    <name evidence="2" type="ORF">FIBRA_09026</name>
</gene>
<dbReference type="STRING" id="599839.J4I3P6"/>
<feature type="compositionally biased region" description="Polar residues" evidence="1">
    <location>
        <begin position="266"/>
        <end position="276"/>
    </location>
</feature>
<name>J4I3P6_9APHY</name>
<organism evidence="2 3">
    <name type="scientific">Fibroporia radiculosa</name>
    <dbReference type="NCBI Taxonomy" id="599839"/>
    <lineage>
        <taxon>Eukaryota</taxon>
        <taxon>Fungi</taxon>
        <taxon>Dikarya</taxon>
        <taxon>Basidiomycota</taxon>
        <taxon>Agaricomycotina</taxon>
        <taxon>Agaricomycetes</taxon>
        <taxon>Polyporales</taxon>
        <taxon>Fibroporiaceae</taxon>
        <taxon>Fibroporia</taxon>
    </lineage>
</organism>
<feature type="compositionally biased region" description="Low complexity" evidence="1">
    <location>
        <begin position="9"/>
        <end position="28"/>
    </location>
</feature>
<dbReference type="EMBL" id="HE797472">
    <property type="protein sequence ID" value="CCM06732.1"/>
    <property type="molecule type" value="Genomic_DNA"/>
</dbReference>